<gene>
    <name evidence="1" type="ORF">ABID12_004166</name>
</gene>
<dbReference type="Proteomes" id="UP001549164">
    <property type="component" value="Unassembled WGS sequence"/>
</dbReference>
<sequence>MSDEKGWPREIWAAEPGEFDPVGSYVTSEHATVARHAGDAERHKAFHRYVDADIFESAEKYWRTQLEAETKKQMHGETAPVVALENAILSVLASYTAIDGELCLPFGHFNKLGLHREVLRGLMKSLKEQGLVEYYRGLTTEEGEFCGAGYSLTRAGYSRAQEARNG</sequence>
<comment type="caution">
    <text evidence="1">The sequence shown here is derived from an EMBL/GenBank/DDBJ whole genome shotgun (WGS) entry which is preliminary data.</text>
</comment>
<reference evidence="1 2" key="1">
    <citation type="submission" date="2024-06" db="EMBL/GenBank/DDBJ databases">
        <title>Genomic Encyclopedia of Type Strains, Phase IV (KMG-IV): sequencing the most valuable type-strain genomes for metagenomic binning, comparative biology and taxonomic classification.</title>
        <authorList>
            <person name="Goeker M."/>
        </authorList>
    </citation>
    <scope>NUCLEOTIDE SEQUENCE [LARGE SCALE GENOMIC DNA]</scope>
    <source>
        <strain evidence="1 2">DSM 28102</strain>
    </source>
</reference>
<accession>A0ABV2IIY9</accession>
<dbReference type="EMBL" id="JBEPLY010000025">
    <property type="protein sequence ID" value="MET3602197.1"/>
    <property type="molecule type" value="Genomic_DNA"/>
</dbReference>
<evidence type="ECO:0000313" key="2">
    <source>
        <dbReference type="Proteomes" id="UP001549164"/>
    </source>
</evidence>
<dbReference type="RefSeq" id="WP_354435942.1">
    <property type="nucleotide sequence ID" value="NZ_JBEPLY010000025.1"/>
</dbReference>
<proteinExistence type="predicted"/>
<protein>
    <submittedName>
        <fullName evidence="1">Uncharacterized protein</fullName>
    </submittedName>
</protein>
<keyword evidence="2" id="KW-1185">Reference proteome</keyword>
<evidence type="ECO:0000313" key="1">
    <source>
        <dbReference type="EMBL" id="MET3602197.1"/>
    </source>
</evidence>
<organism evidence="1 2">
    <name type="scientific">Martelella mangrovi</name>
    <dbReference type="NCBI Taxonomy" id="1397477"/>
    <lineage>
        <taxon>Bacteria</taxon>
        <taxon>Pseudomonadati</taxon>
        <taxon>Pseudomonadota</taxon>
        <taxon>Alphaproteobacteria</taxon>
        <taxon>Hyphomicrobiales</taxon>
        <taxon>Aurantimonadaceae</taxon>
        <taxon>Martelella</taxon>
    </lineage>
</organism>
<name>A0ABV2IIY9_9HYPH</name>